<dbReference type="Proteomes" id="UP000193218">
    <property type="component" value="Unassembled WGS sequence"/>
</dbReference>
<feature type="transmembrane region" description="Helical" evidence="8">
    <location>
        <begin position="145"/>
        <end position="163"/>
    </location>
</feature>
<dbReference type="GO" id="GO:0022857">
    <property type="term" value="F:transmembrane transporter activity"/>
    <property type="evidence" value="ECO:0007669"/>
    <property type="project" value="InterPro"/>
</dbReference>
<name>A0A1Y1UDI1_9TREE</name>
<feature type="region of interest" description="Disordered" evidence="7">
    <location>
        <begin position="1"/>
        <end position="60"/>
    </location>
</feature>
<dbReference type="CDD" id="cd17502">
    <property type="entry name" value="MFS_Azr1_MDR_like"/>
    <property type="match status" value="1"/>
</dbReference>
<accession>A0A1Y1UDI1</accession>
<keyword evidence="3" id="KW-0813">Transport</keyword>
<evidence type="ECO:0000313" key="10">
    <source>
        <dbReference type="EMBL" id="ORX36039.1"/>
    </source>
</evidence>
<sequence>MATHETGEAVCKDQDGADQLHTHDEHEDEHGSSSSSHRAGPESDSTHEEEKIGTPSDLKMKKKIELQDQTNILPAKQIILVMGGLSCGLFCSLLDQTIVTTALPTLGRVFNRADISTWVGTAYLLTSTAMQPIYGRLSDIFGRKIILLSSIFVFFCGSLGAALSRSMIMLIVFRAVTGIGGGGILTLTMIIVSDVVTLRERGKYQGILGGVVACSNALGPLLGGIFTESVSWRWCFYINLPLTGFAALIVFFVLPLKRVNGSVVEKLRKLDWYGSVLTLAWAVLVLVALSWAGNKYAWDSAGVLAPLIIGVCLLGVFIYVEARLVPLPLISFRIFKTPTVSACMCTSFFNGVSFYGTLYYLPQYYQIVRGDSAIRSGVLLLPLILTQTVTSFTTGYVQSKTGDYWYNLVMGFSIWTIALGLLSTLGPDTSLGKLIGFQILNGIGAGQTFQTSLMAIQASVARKDMATATGLRNFIRMLGGTLGLAICSVLVNNIARKDLSGSGLSSDEITSILNDPTSRGTLSAAMKQRVIHAYGDPARGIQTCFHFMIPCAGISVLLVVFFVKKVSLKRDDDAQRKAEGKAWVEARKAKKEAKKHHTTLEKIENGVEASGRGMEEAAGVIPPRGEEPIGNSTGEKPANDR</sequence>
<dbReference type="RefSeq" id="XP_021870168.1">
    <property type="nucleotide sequence ID" value="XM_022018958.1"/>
</dbReference>
<feature type="transmembrane region" description="Helical" evidence="8">
    <location>
        <begin position="340"/>
        <end position="361"/>
    </location>
</feature>
<dbReference type="GeneID" id="33560767"/>
<feature type="compositionally biased region" description="Basic and acidic residues" evidence="7">
    <location>
        <begin position="39"/>
        <end position="52"/>
    </location>
</feature>
<feature type="compositionally biased region" description="Basic and acidic residues" evidence="7">
    <location>
        <begin position="1"/>
        <end position="31"/>
    </location>
</feature>
<dbReference type="PROSITE" id="PS50850">
    <property type="entry name" value="MFS"/>
    <property type="match status" value="1"/>
</dbReference>
<dbReference type="GO" id="GO:0005886">
    <property type="term" value="C:plasma membrane"/>
    <property type="evidence" value="ECO:0007669"/>
    <property type="project" value="TreeGrafter"/>
</dbReference>
<comment type="subcellular location">
    <subcellularLocation>
        <location evidence="1">Endomembrane system</location>
        <topology evidence="1">Multi-pass membrane protein</topology>
    </subcellularLocation>
</comment>
<dbReference type="PANTHER" id="PTHR23501">
    <property type="entry name" value="MAJOR FACILITATOR SUPERFAMILY"/>
    <property type="match status" value="1"/>
</dbReference>
<keyword evidence="5 8" id="KW-1133">Transmembrane helix</keyword>
<organism evidence="10 11">
    <name type="scientific">Kockovaella imperatae</name>
    <dbReference type="NCBI Taxonomy" id="4999"/>
    <lineage>
        <taxon>Eukaryota</taxon>
        <taxon>Fungi</taxon>
        <taxon>Dikarya</taxon>
        <taxon>Basidiomycota</taxon>
        <taxon>Agaricomycotina</taxon>
        <taxon>Tremellomycetes</taxon>
        <taxon>Tremellales</taxon>
        <taxon>Cuniculitremaceae</taxon>
        <taxon>Kockovaella</taxon>
    </lineage>
</organism>
<dbReference type="AlphaFoldDB" id="A0A1Y1UDI1"/>
<feature type="transmembrane region" description="Helical" evidence="8">
    <location>
        <begin position="477"/>
        <end position="495"/>
    </location>
</feature>
<evidence type="ECO:0000256" key="8">
    <source>
        <dbReference type="SAM" id="Phobius"/>
    </source>
</evidence>
<dbReference type="Gene3D" id="1.20.1720.10">
    <property type="entry name" value="Multidrug resistance protein D"/>
    <property type="match status" value="1"/>
</dbReference>
<dbReference type="Gene3D" id="1.20.1250.20">
    <property type="entry name" value="MFS general substrate transporter like domains"/>
    <property type="match status" value="1"/>
</dbReference>
<dbReference type="OrthoDB" id="10021397at2759"/>
<comment type="caution">
    <text evidence="10">The sequence shown here is derived from an EMBL/GenBank/DDBJ whole genome shotgun (WGS) entry which is preliminary data.</text>
</comment>
<evidence type="ECO:0000256" key="5">
    <source>
        <dbReference type="ARBA" id="ARBA00022989"/>
    </source>
</evidence>
<feature type="transmembrane region" description="Helical" evidence="8">
    <location>
        <begin position="272"/>
        <end position="291"/>
    </location>
</feature>
<evidence type="ECO:0000256" key="1">
    <source>
        <dbReference type="ARBA" id="ARBA00004127"/>
    </source>
</evidence>
<evidence type="ECO:0000313" key="11">
    <source>
        <dbReference type="Proteomes" id="UP000193218"/>
    </source>
</evidence>
<dbReference type="InterPro" id="IPR020846">
    <property type="entry name" value="MFS_dom"/>
</dbReference>
<feature type="region of interest" description="Disordered" evidence="7">
    <location>
        <begin position="589"/>
        <end position="641"/>
    </location>
</feature>
<dbReference type="Pfam" id="PF07690">
    <property type="entry name" value="MFS_1"/>
    <property type="match status" value="1"/>
</dbReference>
<dbReference type="InterPro" id="IPR036259">
    <property type="entry name" value="MFS_trans_sf"/>
</dbReference>
<dbReference type="FunFam" id="1.20.1720.10:FF:000013">
    <property type="entry name" value="Related to multidrug resistance proteins"/>
    <property type="match status" value="1"/>
</dbReference>
<feature type="transmembrane region" description="Helical" evidence="8">
    <location>
        <begin position="373"/>
        <end position="397"/>
    </location>
</feature>
<evidence type="ECO:0000256" key="4">
    <source>
        <dbReference type="ARBA" id="ARBA00022692"/>
    </source>
</evidence>
<dbReference type="GO" id="GO:0012505">
    <property type="term" value="C:endomembrane system"/>
    <property type="evidence" value="ECO:0007669"/>
    <property type="project" value="UniProtKB-SubCell"/>
</dbReference>
<dbReference type="InParanoid" id="A0A1Y1UDI1"/>
<feature type="transmembrane region" description="Helical" evidence="8">
    <location>
        <begin position="204"/>
        <end position="226"/>
    </location>
</feature>
<keyword evidence="4 8" id="KW-0812">Transmembrane</keyword>
<feature type="transmembrane region" description="Helical" evidence="8">
    <location>
        <begin position="404"/>
        <end position="423"/>
    </location>
</feature>
<evidence type="ECO:0000256" key="3">
    <source>
        <dbReference type="ARBA" id="ARBA00022448"/>
    </source>
</evidence>
<feature type="transmembrane region" description="Helical" evidence="8">
    <location>
        <begin position="78"/>
        <end position="103"/>
    </location>
</feature>
<feature type="transmembrane region" description="Helical" evidence="8">
    <location>
        <begin position="238"/>
        <end position="256"/>
    </location>
</feature>
<feature type="domain" description="Major facilitator superfamily (MFS) profile" evidence="9">
    <location>
        <begin position="81"/>
        <end position="567"/>
    </location>
</feature>
<evidence type="ECO:0000256" key="2">
    <source>
        <dbReference type="ARBA" id="ARBA00008335"/>
    </source>
</evidence>
<dbReference type="PRINTS" id="PR01036">
    <property type="entry name" value="TCRTETB"/>
</dbReference>
<dbReference type="PANTHER" id="PTHR23501:SF189">
    <property type="entry name" value="DRUG TRANSPORTER, PUTATIVE (AFU_ORTHOLOGUE AFUA_4G03920)-RELATED"/>
    <property type="match status" value="1"/>
</dbReference>
<evidence type="ECO:0000259" key="9">
    <source>
        <dbReference type="PROSITE" id="PS50850"/>
    </source>
</evidence>
<dbReference type="InterPro" id="IPR011701">
    <property type="entry name" value="MFS"/>
</dbReference>
<dbReference type="EMBL" id="NBSH01000009">
    <property type="protein sequence ID" value="ORX36039.1"/>
    <property type="molecule type" value="Genomic_DNA"/>
</dbReference>
<proteinExistence type="inferred from homology"/>
<gene>
    <name evidence="10" type="ORF">BD324DRAFT_677467</name>
</gene>
<dbReference type="SUPFAM" id="SSF103473">
    <property type="entry name" value="MFS general substrate transporter"/>
    <property type="match status" value="1"/>
</dbReference>
<protein>
    <submittedName>
        <fullName evidence="10">Major facilitator superfamily domain-containing protein</fullName>
    </submittedName>
</protein>
<evidence type="ECO:0000256" key="7">
    <source>
        <dbReference type="SAM" id="MobiDB-lite"/>
    </source>
</evidence>
<comment type="similarity">
    <text evidence="2">Belongs to the major facilitator superfamily.</text>
</comment>
<keyword evidence="6 8" id="KW-0472">Membrane</keyword>
<evidence type="ECO:0000256" key="6">
    <source>
        <dbReference type="ARBA" id="ARBA00023136"/>
    </source>
</evidence>
<reference evidence="10 11" key="1">
    <citation type="submission" date="2017-03" db="EMBL/GenBank/DDBJ databases">
        <title>Widespread Adenine N6-methylation of Active Genes in Fungi.</title>
        <authorList>
            <consortium name="DOE Joint Genome Institute"/>
            <person name="Mondo S.J."/>
            <person name="Dannebaum R.O."/>
            <person name="Kuo R.C."/>
            <person name="Louie K.B."/>
            <person name="Bewick A.J."/>
            <person name="Labutti K."/>
            <person name="Haridas S."/>
            <person name="Kuo A."/>
            <person name="Salamov A."/>
            <person name="Ahrendt S.R."/>
            <person name="Lau R."/>
            <person name="Bowen B.P."/>
            <person name="Lipzen A."/>
            <person name="Sullivan W."/>
            <person name="Andreopoulos W.B."/>
            <person name="Clum A."/>
            <person name="Lindquist E."/>
            <person name="Daum C."/>
            <person name="Northen T.R."/>
            <person name="Ramamoorthy G."/>
            <person name="Schmitz R.J."/>
            <person name="Gryganskyi A."/>
            <person name="Culley D."/>
            <person name="Magnuson J."/>
            <person name="James T.Y."/>
            <person name="O'Malley M.A."/>
            <person name="Stajich J.E."/>
            <person name="Spatafora J.W."/>
            <person name="Visel A."/>
            <person name="Grigoriev I.V."/>
        </authorList>
    </citation>
    <scope>NUCLEOTIDE SEQUENCE [LARGE SCALE GENOMIC DNA]</scope>
    <source>
        <strain evidence="10 11">NRRL Y-17943</strain>
    </source>
</reference>
<feature type="transmembrane region" description="Helical" evidence="8">
    <location>
        <begin position="169"/>
        <end position="192"/>
    </location>
</feature>
<keyword evidence="11" id="KW-1185">Reference proteome</keyword>
<feature type="transmembrane region" description="Helical" evidence="8">
    <location>
        <begin position="303"/>
        <end position="320"/>
    </location>
</feature>
<feature type="transmembrane region" description="Helical" evidence="8">
    <location>
        <begin position="545"/>
        <end position="563"/>
    </location>
</feature>